<dbReference type="Gene3D" id="1.20.120.160">
    <property type="entry name" value="HPT domain"/>
    <property type="match status" value="1"/>
</dbReference>
<evidence type="ECO:0000256" key="12">
    <source>
        <dbReference type="SAM" id="MobiDB-lite"/>
    </source>
</evidence>
<reference evidence="15 16" key="1">
    <citation type="submission" date="2015-02" db="EMBL/GenBank/DDBJ databases">
        <title>Single-cell genomics of uncultivated deep-branching MTB reveals a conserved set of magnetosome genes.</title>
        <authorList>
            <person name="Kolinko S."/>
            <person name="Richter M."/>
            <person name="Glockner F.O."/>
            <person name="Brachmann A."/>
            <person name="Schuler D."/>
        </authorList>
    </citation>
    <scope>NUCLEOTIDE SEQUENCE [LARGE SCALE GENOMIC DNA]</scope>
    <source>
        <strain evidence="15">TM-1</strain>
    </source>
</reference>
<dbReference type="Pfam" id="PF00072">
    <property type="entry name" value="Response_reg"/>
    <property type="match status" value="2"/>
</dbReference>
<evidence type="ECO:0000256" key="1">
    <source>
        <dbReference type="ARBA" id="ARBA00004651"/>
    </source>
</evidence>
<keyword evidence="6" id="KW-0067">ATP-binding</keyword>
<evidence type="ECO:0000256" key="10">
    <source>
        <dbReference type="PROSITE-ProRule" id="PRU00110"/>
    </source>
</evidence>
<comment type="caution">
    <text evidence="15">The sequence shown here is derived from an EMBL/GenBank/DDBJ whole genome shotgun (WGS) entry which is preliminary data.</text>
</comment>
<feature type="domain" description="Response regulatory" evidence="13">
    <location>
        <begin position="1"/>
        <end position="98"/>
    </location>
</feature>
<protein>
    <submittedName>
        <fullName evidence="15">Multi-sensor hybrid histidine kinase</fullName>
    </submittedName>
</protein>
<dbReference type="Proteomes" id="UP000033423">
    <property type="component" value="Unassembled WGS sequence"/>
</dbReference>
<keyword evidence="15" id="KW-0418">Kinase</keyword>
<keyword evidence="15" id="KW-0808">Transferase</keyword>
<keyword evidence="3 11" id="KW-0597">Phosphoprotein</keyword>
<evidence type="ECO:0000256" key="7">
    <source>
        <dbReference type="ARBA" id="ARBA00022989"/>
    </source>
</evidence>
<dbReference type="GO" id="GO:0005886">
    <property type="term" value="C:plasma membrane"/>
    <property type="evidence" value="ECO:0007669"/>
    <property type="project" value="UniProtKB-SubCell"/>
</dbReference>
<evidence type="ECO:0000256" key="2">
    <source>
        <dbReference type="ARBA" id="ARBA00022475"/>
    </source>
</evidence>
<organism evidence="15 16">
    <name type="scientific">Candidatus Magnetobacterium bavaricum</name>
    <dbReference type="NCBI Taxonomy" id="29290"/>
    <lineage>
        <taxon>Bacteria</taxon>
        <taxon>Pseudomonadati</taxon>
        <taxon>Nitrospirota</taxon>
        <taxon>Thermodesulfovibrionia</taxon>
        <taxon>Thermodesulfovibrionales</taxon>
        <taxon>Candidatus Magnetobacteriaceae</taxon>
        <taxon>Candidatus Magnetobacterium</taxon>
    </lineage>
</organism>
<name>A0A0F3GNL7_9BACT</name>
<dbReference type="PROSITE" id="PS50110">
    <property type="entry name" value="RESPONSE_REGULATORY"/>
    <property type="match status" value="3"/>
</dbReference>
<proteinExistence type="predicted"/>
<dbReference type="InterPro" id="IPR001789">
    <property type="entry name" value="Sig_transdc_resp-reg_receiver"/>
</dbReference>
<evidence type="ECO:0000256" key="8">
    <source>
        <dbReference type="ARBA" id="ARBA00023012"/>
    </source>
</evidence>
<dbReference type="GO" id="GO:0004672">
    <property type="term" value="F:protein kinase activity"/>
    <property type="evidence" value="ECO:0007669"/>
    <property type="project" value="UniProtKB-ARBA"/>
</dbReference>
<dbReference type="PROSITE" id="PS50894">
    <property type="entry name" value="HPT"/>
    <property type="match status" value="1"/>
</dbReference>
<dbReference type="CDD" id="cd17546">
    <property type="entry name" value="REC_hyHK_CKI1_RcsC-like"/>
    <property type="match status" value="2"/>
</dbReference>
<accession>A0A0F3GNL7</accession>
<keyword evidence="5" id="KW-0547">Nucleotide-binding</keyword>
<dbReference type="InterPro" id="IPR008207">
    <property type="entry name" value="Sig_transdc_His_kin_Hpt_dom"/>
</dbReference>
<evidence type="ECO:0000313" key="16">
    <source>
        <dbReference type="Proteomes" id="UP000033423"/>
    </source>
</evidence>
<keyword evidence="9" id="KW-0472">Membrane</keyword>
<dbReference type="InterPro" id="IPR011006">
    <property type="entry name" value="CheY-like_superfamily"/>
</dbReference>
<feature type="domain" description="HPt" evidence="14">
    <location>
        <begin position="295"/>
        <end position="388"/>
    </location>
</feature>
<dbReference type="SMART" id="SM00448">
    <property type="entry name" value="REC"/>
    <property type="match status" value="2"/>
</dbReference>
<feature type="modified residue" description="4-aspartylphosphate" evidence="11">
    <location>
        <position position="173"/>
    </location>
</feature>
<dbReference type="SUPFAM" id="SSF47226">
    <property type="entry name" value="Histidine-containing phosphotransfer domain, HPT domain"/>
    <property type="match status" value="1"/>
</dbReference>
<feature type="modified residue" description="Phosphohistidine" evidence="10">
    <location>
        <position position="334"/>
    </location>
</feature>
<keyword evidence="4" id="KW-0812">Transmembrane</keyword>
<evidence type="ECO:0000256" key="6">
    <source>
        <dbReference type="ARBA" id="ARBA00022840"/>
    </source>
</evidence>
<evidence type="ECO:0000259" key="14">
    <source>
        <dbReference type="PROSITE" id="PS50894"/>
    </source>
</evidence>
<dbReference type="PANTHER" id="PTHR45339:SF1">
    <property type="entry name" value="HYBRID SIGNAL TRANSDUCTION HISTIDINE KINASE J"/>
    <property type="match status" value="1"/>
</dbReference>
<dbReference type="GO" id="GO:0005524">
    <property type="term" value="F:ATP binding"/>
    <property type="evidence" value="ECO:0007669"/>
    <property type="project" value="UniProtKB-KW"/>
</dbReference>
<dbReference type="GO" id="GO:0000160">
    <property type="term" value="P:phosphorelay signal transduction system"/>
    <property type="evidence" value="ECO:0007669"/>
    <property type="project" value="UniProtKB-KW"/>
</dbReference>
<feature type="modified residue" description="4-aspartylphosphate" evidence="11">
    <location>
        <position position="38"/>
    </location>
</feature>
<dbReference type="InterPro" id="IPR036641">
    <property type="entry name" value="HPT_dom_sf"/>
</dbReference>
<keyword evidence="7" id="KW-1133">Transmembrane helix</keyword>
<dbReference type="EMBL" id="LACI01001919">
    <property type="protein sequence ID" value="KJU83402.1"/>
    <property type="molecule type" value="Genomic_DNA"/>
</dbReference>
<dbReference type="PANTHER" id="PTHR45339">
    <property type="entry name" value="HYBRID SIGNAL TRANSDUCTION HISTIDINE KINASE J"/>
    <property type="match status" value="1"/>
</dbReference>
<evidence type="ECO:0000256" key="5">
    <source>
        <dbReference type="ARBA" id="ARBA00022741"/>
    </source>
</evidence>
<evidence type="ECO:0000313" key="15">
    <source>
        <dbReference type="EMBL" id="KJU83402.1"/>
    </source>
</evidence>
<feature type="domain" description="Response regulatory" evidence="13">
    <location>
        <begin position="414"/>
        <end position="530"/>
    </location>
</feature>
<evidence type="ECO:0000256" key="4">
    <source>
        <dbReference type="ARBA" id="ARBA00022692"/>
    </source>
</evidence>
<feature type="region of interest" description="Disordered" evidence="12">
    <location>
        <begin position="250"/>
        <end position="273"/>
    </location>
</feature>
<feature type="domain" description="Response regulatory" evidence="13">
    <location>
        <begin position="124"/>
        <end position="240"/>
    </location>
</feature>
<feature type="modified residue" description="4-aspartylphosphate" evidence="11">
    <location>
        <position position="463"/>
    </location>
</feature>
<evidence type="ECO:0000259" key="13">
    <source>
        <dbReference type="PROSITE" id="PS50110"/>
    </source>
</evidence>
<dbReference type="Pfam" id="PF01627">
    <property type="entry name" value="Hpt"/>
    <property type="match status" value="1"/>
</dbReference>
<keyword evidence="2" id="KW-1003">Cell membrane</keyword>
<sequence length="534" mass="58279">MLRSMYFDVTEVSSGDDAIGAVIEADSADDPFVIAFLDWRMSGLDGIEAAQQIADLKLNHEAPHCIIVTAYSTGDIALPLLVKPVNPATLFDTAMVTIKGGDYTPGKSVVDRGQIDLSPIAGARVLLVEDNDLNQLVVMELLADSKVTTDVAENGEIALHMLHASCYDIVLMDMQMPVMDGITATGEIRKFKEYDNLPIIAMTAHAIGGVRDECIEAGMNDYVSKPIDPEQLYKVLLKWIRPESLPTVAGPATQGLTADKNKKPTQSKNQEVSVEFPETLPGIDVESALKRLKGNKQLFRKLLIGFSKKYASITEEIRSEIQEGDLNAAALVAHTIKGISGNISANGVCKAAGELELAIKEKKKERYLSLLSNLDKALKQVFESLKTLEQGNIAQMPDNAHDTPGDVDVLNGTRVLLVDDDLLNQLLTKGVLTKAGVVVDIANNGKEAIDAINRRAYALVFMDVQMPEMGGYEAAGLIRKDERFRDLPIIAMTANDFSGAKEECIEAGMNDYISKPIDSNRLYEILSRWIKPTM</sequence>
<dbReference type="AlphaFoldDB" id="A0A0F3GNL7"/>
<gene>
    <name evidence="15" type="ORF">MBAV_004405</name>
</gene>
<dbReference type="Gene3D" id="3.40.50.2300">
    <property type="match status" value="3"/>
</dbReference>
<keyword evidence="8" id="KW-0902">Two-component regulatory system</keyword>
<dbReference type="SUPFAM" id="SSF52172">
    <property type="entry name" value="CheY-like"/>
    <property type="match status" value="3"/>
</dbReference>
<evidence type="ECO:0000256" key="11">
    <source>
        <dbReference type="PROSITE-ProRule" id="PRU00169"/>
    </source>
</evidence>
<comment type="subcellular location">
    <subcellularLocation>
        <location evidence="1">Cell membrane</location>
        <topology evidence="1">Multi-pass membrane protein</topology>
    </subcellularLocation>
</comment>
<evidence type="ECO:0000256" key="9">
    <source>
        <dbReference type="ARBA" id="ARBA00023136"/>
    </source>
</evidence>
<evidence type="ECO:0000256" key="3">
    <source>
        <dbReference type="ARBA" id="ARBA00022553"/>
    </source>
</evidence>
<keyword evidence="16" id="KW-1185">Reference proteome</keyword>